<name>A0A8K1GAY1_9PASS</name>
<evidence type="ECO:0000256" key="1">
    <source>
        <dbReference type="ARBA" id="ARBA00002671"/>
    </source>
</evidence>
<dbReference type="GO" id="GO:0031430">
    <property type="term" value="C:M band"/>
    <property type="evidence" value="ECO:0007669"/>
    <property type="project" value="TreeGrafter"/>
</dbReference>
<comment type="function">
    <text evidence="1">Plays a role in the regulatory network through which muscle cells coordinate their structural and functional states during growth, adaptation, and repair.</text>
</comment>
<dbReference type="GO" id="GO:0005927">
    <property type="term" value="C:muscle tendon junction"/>
    <property type="evidence" value="ECO:0007669"/>
    <property type="project" value="TreeGrafter"/>
</dbReference>
<reference evidence="5" key="1">
    <citation type="submission" date="2019-04" db="EMBL/GenBank/DDBJ databases">
        <title>Genome assembly of Zosterops borbonicus 15179.</title>
        <authorList>
            <person name="Leroy T."/>
            <person name="Anselmetti Y."/>
            <person name="Tilak M.-K."/>
            <person name="Nabholz B."/>
        </authorList>
    </citation>
    <scope>NUCLEOTIDE SEQUENCE</scope>
    <source>
        <strain evidence="5">HGM_15179</strain>
        <tissue evidence="5">Muscle</tissue>
    </source>
</reference>
<feature type="region of interest" description="Disordered" evidence="4">
    <location>
        <begin position="75"/>
        <end position="104"/>
    </location>
</feature>
<dbReference type="InterPro" id="IPR029268">
    <property type="entry name" value="Chisel"/>
</dbReference>
<proteinExistence type="inferred from homology"/>
<sequence>MKRVIGQMSESQGRSLTVIAHNDTALVTVTVVGPVEIRRTPEQYISAHTYPVIAKTAMAHSMANINIPMGAFRPGAGHPHKRKEFTPEEVEENVPASTEEEKEKKLLPGAKKLPGPAVNLSEIQNIKKLARCGMSLVTPVQEQAIYKCPKPCFVLRTAPASATKLLLLENYVWVPNKHSNAESSFLHTIVCWKYTKAERKESWRFLEHVEDDLTQLVRGLTMGGALLDLLLVDRELVGPLGVDYILHIKVDDKNSTGFEGTKTSLYFHITVNFGLKNTYSPPSSFEENCKI</sequence>
<protein>
    <recommendedName>
        <fullName evidence="3">Small muscular protein</fullName>
    </recommendedName>
</protein>
<gene>
    <name evidence="5" type="ORF">HGM15179_011843</name>
</gene>
<organism evidence="5 6">
    <name type="scientific">Zosterops borbonicus</name>
    <dbReference type="NCBI Taxonomy" id="364589"/>
    <lineage>
        <taxon>Eukaryota</taxon>
        <taxon>Metazoa</taxon>
        <taxon>Chordata</taxon>
        <taxon>Craniata</taxon>
        <taxon>Vertebrata</taxon>
        <taxon>Euteleostomi</taxon>
        <taxon>Archelosauria</taxon>
        <taxon>Archosauria</taxon>
        <taxon>Dinosauria</taxon>
        <taxon>Saurischia</taxon>
        <taxon>Theropoda</taxon>
        <taxon>Coelurosauria</taxon>
        <taxon>Aves</taxon>
        <taxon>Neognathae</taxon>
        <taxon>Neoaves</taxon>
        <taxon>Telluraves</taxon>
        <taxon>Australaves</taxon>
        <taxon>Passeriformes</taxon>
        <taxon>Sylvioidea</taxon>
        <taxon>Zosteropidae</taxon>
        <taxon>Zosterops</taxon>
    </lineage>
</organism>
<evidence type="ECO:0000313" key="5">
    <source>
        <dbReference type="EMBL" id="TRZ15270.1"/>
    </source>
</evidence>
<comment type="caution">
    <text evidence="5">The sequence shown here is derived from an EMBL/GenBank/DDBJ whole genome shotgun (WGS) entry which is preliminary data.</text>
</comment>
<dbReference type="Proteomes" id="UP000796761">
    <property type="component" value="Unassembled WGS sequence"/>
</dbReference>
<evidence type="ECO:0000313" key="6">
    <source>
        <dbReference type="Proteomes" id="UP000796761"/>
    </source>
</evidence>
<dbReference type="PANTHER" id="PTHR17416">
    <property type="entry name" value="SMALL MUSCULAR PROTEIN"/>
    <property type="match status" value="1"/>
</dbReference>
<accession>A0A8K1GAY1</accession>
<comment type="similarity">
    <text evidence="2">Belongs to the SMPX family.</text>
</comment>
<keyword evidence="6" id="KW-1185">Reference proteome</keyword>
<dbReference type="GO" id="GO:0043034">
    <property type="term" value="C:costamere"/>
    <property type="evidence" value="ECO:0007669"/>
    <property type="project" value="TreeGrafter"/>
</dbReference>
<evidence type="ECO:0000256" key="3">
    <source>
        <dbReference type="ARBA" id="ARBA00019350"/>
    </source>
</evidence>
<evidence type="ECO:0000256" key="2">
    <source>
        <dbReference type="ARBA" id="ARBA00007875"/>
    </source>
</evidence>
<dbReference type="AlphaFoldDB" id="A0A8K1GAY1"/>
<dbReference type="OrthoDB" id="8868927at2759"/>
<evidence type="ECO:0000256" key="4">
    <source>
        <dbReference type="SAM" id="MobiDB-lite"/>
    </source>
</evidence>
<dbReference type="EMBL" id="SWJQ01000375">
    <property type="protein sequence ID" value="TRZ15270.1"/>
    <property type="molecule type" value="Genomic_DNA"/>
</dbReference>
<dbReference type="Pfam" id="PF15355">
    <property type="entry name" value="Chisel"/>
    <property type="match status" value="1"/>
</dbReference>
<dbReference type="PANTHER" id="PTHR17416:SF0">
    <property type="entry name" value="SMALL MUSCULAR PROTEIN"/>
    <property type="match status" value="1"/>
</dbReference>